<proteinExistence type="predicted"/>
<sequence>MSPNLLSSFWERMGLEDGHREVCVRAVQKLYPGHMVKEFGEQGYCSFTLRISRFEGEASASNRSDGSASTSSVSVSKVEVTFVVQIRPEQHALDFTIAHAVSQTYGPYTPKVRKLDCNLPGRLQAFEMDMIPGIPLSRCHSRSTNPSPSSWTKQVNLVQSFATFIALAWPSPSNNAQTTRHSRADSPINEIPNLLSACTGNVGANIIPKLNKLSLRLPDDALRTRAAETRDKLLKVKNHPIVLNHGDLIASNMLVDEDTWQITGLVDWAEAEWLPFGTCLYGLEFLLGYIDATCTSTSDSASDSETTTGHKPVWRYYFDAPRLRELFWARLCDEAPGMKDRMEDVLLARDLGVLLWYGYAWDEGAIDRVVNEKADAVEVECLRTFLGVGKYAEVL</sequence>
<dbReference type="PANTHER" id="PTHR21310">
    <property type="entry name" value="AMINOGLYCOSIDE PHOSPHOTRANSFERASE-RELATED-RELATED"/>
    <property type="match status" value="1"/>
</dbReference>
<dbReference type="InterPro" id="IPR011009">
    <property type="entry name" value="Kinase-like_dom_sf"/>
</dbReference>
<evidence type="ECO:0000313" key="2">
    <source>
        <dbReference type="EMBL" id="KAF2786790.1"/>
    </source>
</evidence>
<dbReference type="SUPFAM" id="SSF56112">
    <property type="entry name" value="Protein kinase-like (PK-like)"/>
    <property type="match status" value="1"/>
</dbReference>
<dbReference type="Proteomes" id="UP000799757">
    <property type="component" value="Unassembled WGS sequence"/>
</dbReference>
<evidence type="ECO:0000313" key="3">
    <source>
        <dbReference type="Proteomes" id="UP000799757"/>
    </source>
</evidence>
<accession>A0A6A6WRQ5</accession>
<keyword evidence="3" id="KW-1185">Reference proteome</keyword>
<protein>
    <recommendedName>
        <fullName evidence="1">Aminoglycoside phosphotransferase domain-containing protein</fullName>
    </recommendedName>
</protein>
<dbReference type="Gene3D" id="3.90.1200.10">
    <property type="match status" value="1"/>
</dbReference>
<dbReference type="EMBL" id="MU002405">
    <property type="protein sequence ID" value="KAF2786790.1"/>
    <property type="molecule type" value="Genomic_DNA"/>
</dbReference>
<dbReference type="InterPro" id="IPR051678">
    <property type="entry name" value="AGP_Transferase"/>
</dbReference>
<dbReference type="Pfam" id="PF01636">
    <property type="entry name" value="APH"/>
    <property type="match status" value="1"/>
</dbReference>
<reference evidence="2" key="1">
    <citation type="journal article" date="2020" name="Stud. Mycol.">
        <title>101 Dothideomycetes genomes: a test case for predicting lifestyles and emergence of pathogens.</title>
        <authorList>
            <person name="Haridas S."/>
            <person name="Albert R."/>
            <person name="Binder M."/>
            <person name="Bloem J."/>
            <person name="Labutti K."/>
            <person name="Salamov A."/>
            <person name="Andreopoulos B."/>
            <person name="Baker S."/>
            <person name="Barry K."/>
            <person name="Bills G."/>
            <person name="Bluhm B."/>
            <person name="Cannon C."/>
            <person name="Castanera R."/>
            <person name="Culley D."/>
            <person name="Daum C."/>
            <person name="Ezra D."/>
            <person name="Gonzalez J."/>
            <person name="Henrissat B."/>
            <person name="Kuo A."/>
            <person name="Liang C."/>
            <person name="Lipzen A."/>
            <person name="Lutzoni F."/>
            <person name="Magnuson J."/>
            <person name="Mondo S."/>
            <person name="Nolan M."/>
            <person name="Ohm R."/>
            <person name="Pangilinan J."/>
            <person name="Park H.-J."/>
            <person name="Ramirez L."/>
            <person name="Alfaro M."/>
            <person name="Sun H."/>
            <person name="Tritt A."/>
            <person name="Yoshinaga Y."/>
            <person name="Zwiers L.-H."/>
            <person name="Turgeon B."/>
            <person name="Goodwin S."/>
            <person name="Spatafora J."/>
            <person name="Crous P."/>
            <person name="Grigoriev I."/>
        </authorList>
    </citation>
    <scope>NUCLEOTIDE SEQUENCE</scope>
    <source>
        <strain evidence="2">CBS 109.77</strain>
    </source>
</reference>
<gene>
    <name evidence="2" type="ORF">K505DRAFT_367925</name>
</gene>
<dbReference type="AlphaFoldDB" id="A0A6A6WRQ5"/>
<organism evidence="2 3">
    <name type="scientific">Melanomma pulvis-pyrius CBS 109.77</name>
    <dbReference type="NCBI Taxonomy" id="1314802"/>
    <lineage>
        <taxon>Eukaryota</taxon>
        <taxon>Fungi</taxon>
        <taxon>Dikarya</taxon>
        <taxon>Ascomycota</taxon>
        <taxon>Pezizomycotina</taxon>
        <taxon>Dothideomycetes</taxon>
        <taxon>Pleosporomycetidae</taxon>
        <taxon>Pleosporales</taxon>
        <taxon>Melanommataceae</taxon>
        <taxon>Melanomma</taxon>
    </lineage>
</organism>
<dbReference type="PANTHER" id="PTHR21310:SF59">
    <property type="entry name" value="AMINOGLYCOSIDE PHOSPHOTRANSFERASE DOMAIN-CONTAINING PROTEIN"/>
    <property type="match status" value="1"/>
</dbReference>
<feature type="domain" description="Aminoglycoside phosphotransferase" evidence="1">
    <location>
        <begin position="215"/>
        <end position="273"/>
    </location>
</feature>
<dbReference type="InterPro" id="IPR002575">
    <property type="entry name" value="Aminoglycoside_PTrfase"/>
</dbReference>
<evidence type="ECO:0000259" key="1">
    <source>
        <dbReference type="Pfam" id="PF01636"/>
    </source>
</evidence>
<name>A0A6A6WRQ5_9PLEO</name>
<dbReference type="OrthoDB" id="5598852at2759"/>